<dbReference type="STRING" id="1384057.CD33_16875"/>
<keyword evidence="4 9" id="KW-0812">Transmembrane</keyword>
<keyword evidence="3 9" id="KW-0813">Transport</keyword>
<dbReference type="PROSITE" id="PS51371">
    <property type="entry name" value="CBS"/>
    <property type="match status" value="2"/>
</dbReference>
<comment type="caution">
    <text evidence="9">Lacks conserved residue(s) required for the propagation of feature annotation.</text>
</comment>
<name>A0A0A3IFR1_9BACL</name>
<feature type="transmembrane region" description="Helical" evidence="9">
    <location>
        <begin position="366"/>
        <end position="387"/>
    </location>
</feature>
<dbReference type="EMBL" id="JPVO01000055">
    <property type="protein sequence ID" value="KGR73697.1"/>
    <property type="molecule type" value="Genomic_DNA"/>
</dbReference>
<keyword evidence="9" id="KW-0479">Metal-binding</keyword>
<dbReference type="InterPro" id="IPR046342">
    <property type="entry name" value="CBS_dom_sf"/>
</dbReference>
<proteinExistence type="inferred from homology"/>
<comment type="caution">
    <text evidence="11">The sequence shown here is derived from an EMBL/GenBank/DDBJ whole genome shotgun (WGS) entry which is preliminary data.</text>
</comment>
<keyword evidence="7 9" id="KW-0472">Membrane</keyword>
<evidence type="ECO:0000256" key="2">
    <source>
        <dbReference type="ARBA" id="ARBA00009749"/>
    </source>
</evidence>
<comment type="function">
    <text evidence="9">Acts as a magnesium transporter.</text>
</comment>
<comment type="subcellular location">
    <subcellularLocation>
        <location evidence="9">Cell membrane</location>
        <topology evidence="9">Multi-pass membrane protein</topology>
    </subcellularLocation>
    <subcellularLocation>
        <location evidence="1">Membrane</location>
        <topology evidence="1">Multi-pass membrane protein</topology>
    </subcellularLocation>
</comment>
<dbReference type="Pfam" id="PF03448">
    <property type="entry name" value="MgtE_N"/>
    <property type="match status" value="1"/>
</dbReference>
<keyword evidence="6 9" id="KW-1133">Transmembrane helix</keyword>
<reference evidence="11 12" key="1">
    <citation type="submission" date="2014-02" db="EMBL/GenBank/DDBJ databases">
        <title>Draft genome sequence of Lysinibacillus sinduriensis JCM 15800.</title>
        <authorList>
            <person name="Zhang F."/>
            <person name="Wang G."/>
            <person name="Zhang L."/>
        </authorList>
    </citation>
    <scope>NUCLEOTIDE SEQUENCE [LARGE SCALE GENOMIC DNA]</scope>
    <source>
        <strain evidence="11 12">JCM 15800</strain>
    </source>
</reference>
<dbReference type="Gene3D" id="3.10.580.10">
    <property type="entry name" value="CBS-domain"/>
    <property type="match status" value="1"/>
</dbReference>
<dbReference type="PANTHER" id="PTHR43773">
    <property type="entry name" value="MAGNESIUM TRANSPORTER MGTE"/>
    <property type="match status" value="1"/>
</dbReference>
<sequence>MVEQQNNKNEELFNEEELRQYLIDENIDQFREIFLELHSYDQAQFYEKVGPDIRKTIYLFLSPQEMATIFETIELEDKEYEQFLNEMDTAYGAEMLSYMYTDDAVDVLNELDDEQRESYLEMMDSETAEEINELLGYAEYTAGAIMTTEYVSVYENSTVRSAMTVLRNEAPNAETIYYVFVVDDDRRLSGVISLRDLIISDEDTLIHDIMNERVVYVKASDDQEDVAQIMKDYNFLAIPVVNDAQEMLGIITVDDIIDVIDEEATDDYSKLAGLSDVDDVEASPFKAAKKRLPWLIMLLFLGMITATLMGQFEATLDKVALLALFIPLISGTSGNSGTQALAVAVRGIATGEIGDKSKLKMLLREVLTGLITGIVCGLIVVAIIFFWKHNLIIGLLVGAAISTSILVATIAGSFIPLLIHKLGADPAVASGPFITTLNDVTSILIYLGLASIFLGQLM</sequence>
<dbReference type="SMART" id="SM00116">
    <property type="entry name" value="CBS"/>
    <property type="match status" value="2"/>
</dbReference>
<dbReference type="AlphaFoldDB" id="A0A0A3IFR1"/>
<dbReference type="GO" id="GO:0015095">
    <property type="term" value="F:magnesium ion transmembrane transporter activity"/>
    <property type="evidence" value="ECO:0007669"/>
    <property type="project" value="UniProtKB-UniRule"/>
</dbReference>
<dbReference type="SMART" id="SM00924">
    <property type="entry name" value="MgtE_N"/>
    <property type="match status" value="1"/>
</dbReference>
<dbReference type="InterPro" id="IPR006667">
    <property type="entry name" value="SLC41_membr_dom"/>
</dbReference>
<protein>
    <recommendedName>
        <fullName evidence="9">Magnesium transporter MgtE</fullName>
    </recommendedName>
</protein>
<keyword evidence="5 9" id="KW-0460">Magnesium</keyword>
<dbReference type="Gene3D" id="1.10.357.20">
    <property type="entry name" value="SLC41 divalent cation transporters, integral membrane domain"/>
    <property type="match status" value="1"/>
</dbReference>
<feature type="transmembrane region" description="Helical" evidence="9">
    <location>
        <begin position="393"/>
        <end position="419"/>
    </location>
</feature>
<gene>
    <name evidence="11" type="ORF">CD33_16875</name>
</gene>
<keyword evidence="12" id="KW-1185">Reference proteome</keyword>
<dbReference type="Proteomes" id="UP000030408">
    <property type="component" value="Unassembled WGS sequence"/>
</dbReference>
<dbReference type="PANTHER" id="PTHR43773:SF1">
    <property type="entry name" value="MAGNESIUM TRANSPORTER MGTE"/>
    <property type="match status" value="1"/>
</dbReference>
<organism evidence="11 12">
    <name type="scientific">Ureibacillus sinduriensis BLB-1 = JCM 15800</name>
    <dbReference type="NCBI Taxonomy" id="1384057"/>
    <lineage>
        <taxon>Bacteria</taxon>
        <taxon>Bacillati</taxon>
        <taxon>Bacillota</taxon>
        <taxon>Bacilli</taxon>
        <taxon>Bacillales</taxon>
        <taxon>Caryophanaceae</taxon>
        <taxon>Ureibacillus</taxon>
    </lineage>
</organism>
<dbReference type="RefSeq" id="WP_036202483.1">
    <property type="nucleotide sequence ID" value="NZ_AVCY01000001.1"/>
</dbReference>
<feature type="domain" description="CBS" evidence="10">
    <location>
        <begin position="210"/>
        <end position="267"/>
    </location>
</feature>
<dbReference type="InterPro" id="IPR000644">
    <property type="entry name" value="CBS_dom"/>
</dbReference>
<evidence type="ECO:0000256" key="1">
    <source>
        <dbReference type="ARBA" id="ARBA00004141"/>
    </source>
</evidence>
<evidence type="ECO:0000313" key="11">
    <source>
        <dbReference type="EMBL" id="KGR73697.1"/>
    </source>
</evidence>
<evidence type="ECO:0000256" key="9">
    <source>
        <dbReference type="RuleBase" id="RU362011"/>
    </source>
</evidence>
<dbReference type="Pfam" id="PF00571">
    <property type="entry name" value="CBS"/>
    <property type="match status" value="2"/>
</dbReference>
<dbReference type="GO" id="GO:0005886">
    <property type="term" value="C:plasma membrane"/>
    <property type="evidence" value="ECO:0007669"/>
    <property type="project" value="UniProtKB-SubCell"/>
</dbReference>
<evidence type="ECO:0000259" key="10">
    <source>
        <dbReference type="PROSITE" id="PS51371"/>
    </source>
</evidence>
<dbReference type="SUPFAM" id="SSF54631">
    <property type="entry name" value="CBS-domain pair"/>
    <property type="match status" value="1"/>
</dbReference>
<comment type="similarity">
    <text evidence="2 9">Belongs to the SLC41A transporter family.</text>
</comment>
<comment type="subunit">
    <text evidence="9">Homodimer.</text>
</comment>
<feature type="transmembrane region" description="Helical" evidence="9">
    <location>
        <begin position="292"/>
        <end position="312"/>
    </location>
</feature>
<evidence type="ECO:0000313" key="12">
    <source>
        <dbReference type="Proteomes" id="UP000030408"/>
    </source>
</evidence>
<dbReference type="InterPro" id="IPR036739">
    <property type="entry name" value="SLC41_membr_dom_sf"/>
</dbReference>
<dbReference type="SUPFAM" id="SSF161093">
    <property type="entry name" value="MgtE membrane domain-like"/>
    <property type="match status" value="1"/>
</dbReference>
<evidence type="ECO:0000256" key="7">
    <source>
        <dbReference type="ARBA" id="ARBA00023136"/>
    </source>
</evidence>
<dbReference type="GO" id="GO:0046872">
    <property type="term" value="F:metal ion binding"/>
    <property type="evidence" value="ECO:0007669"/>
    <property type="project" value="UniProtKB-KW"/>
</dbReference>
<evidence type="ECO:0000256" key="3">
    <source>
        <dbReference type="ARBA" id="ARBA00022448"/>
    </source>
</evidence>
<dbReference type="Pfam" id="PF01769">
    <property type="entry name" value="MgtE"/>
    <property type="match status" value="1"/>
</dbReference>
<dbReference type="Gene3D" id="1.25.60.10">
    <property type="entry name" value="MgtE N-terminal domain-like"/>
    <property type="match status" value="1"/>
</dbReference>
<keyword evidence="8" id="KW-0129">CBS domain</keyword>
<dbReference type="OrthoDB" id="9790355at2"/>
<dbReference type="InterPro" id="IPR006668">
    <property type="entry name" value="Mg_transptr_MgtE_intracell_dom"/>
</dbReference>
<feature type="transmembrane region" description="Helical" evidence="9">
    <location>
        <begin position="440"/>
        <end position="457"/>
    </location>
</feature>
<dbReference type="CDD" id="cd04606">
    <property type="entry name" value="CBS_pair_Mg_transporter"/>
    <property type="match status" value="1"/>
</dbReference>
<dbReference type="SUPFAM" id="SSF158791">
    <property type="entry name" value="MgtE N-terminal domain-like"/>
    <property type="match status" value="1"/>
</dbReference>
<evidence type="ECO:0000256" key="5">
    <source>
        <dbReference type="ARBA" id="ARBA00022842"/>
    </source>
</evidence>
<keyword evidence="9" id="KW-1003">Cell membrane</keyword>
<dbReference type="eggNOG" id="COG2239">
    <property type="taxonomic scope" value="Bacteria"/>
</dbReference>
<feature type="domain" description="CBS" evidence="10">
    <location>
        <begin position="146"/>
        <end position="209"/>
    </location>
</feature>
<evidence type="ECO:0000256" key="6">
    <source>
        <dbReference type="ARBA" id="ARBA00022989"/>
    </source>
</evidence>
<dbReference type="NCBIfam" id="TIGR00400">
    <property type="entry name" value="mgtE"/>
    <property type="match status" value="1"/>
</dbReference>
<accession>A0A0A3IFR1</accession>
<dbReference type="InterPro" id="IPR006669">
    <property type="entry name" value="MgtE_transporter"/>
</dbReference>
<dbReference type="InterPro" id="IPR038076">
    <property type="entry name" value="MgtE_N_sf"/>
</dbReference>
<evidence type="ECO:0000256" key="8">
    <source>
        <dbReference type="PROSITE-ProRule" id="PRU00703"/>
    </source>
</evidence>
<evidence type="ECO:0000256" key="4">
    <source>
        <dbReference type="ARBA" id="ARBA00022692"/>
    </source>
</evidence>